<dbReference type="AlphaFoldDB" id="A0A1F4UKA1"/>
<gene>
    <name evidence="2" type="ORF">A2V49_00845</name>
</gene>
<proteinExistence type="predicted"/>
<organism evidence="2 3">
    <name type="scientific">candidate division WWE3 bacterium RBG_19FT_COMBO_34_6</name>
    <dbReference type="NCBI Taxonomy" id="1802612"/>
    <lineage>
        <taxon>Bacteria</taxon>
        <taxon>Katanobacteria</taxon>
    </lineage>
</organism>
<comment type="caution">
    <text evidence="2">The sequence shown here is derived from an EMBL/GenBank/DDBJ whole genome shotgun (WGS) entry which is preliminary data.</text>
</comment>
<feature type="chain" id="PRO_5009514870" evidence="1">
    <location>
        <begin position="24"/>
        <end position="238"/>
    </location>
</feature>
<evidence type="ECO:0000256" key="1">
    <source>
        <dbReference type="SAM" id="SignalP"/>
    </source>
</evidence>
<keyword evidence="1" id="KW-0732">Signal</keyword>
<name>A0A1F4UKA1_UNCKA</name>
<evidence type="ECO:0000313" key="2">
    <source>
        <dbReference type="EMBL" id="OGC45339.1"/>
    </source>
</evidence>
<sequence>MKKFILSSLLLSATILFAVTVRAANLTVANDADERDVTDTRTDFVVIDTNNPADHDGYLDKFEYYATADKPFYFLIVDEFWNVKWVSDEIDPEYIDSSNEYEPDDSVYIEEGWNVGLYYPQAGVVPFDYDTGAERAYFTNAGWGMPEEDDSLTFQDLEQGRVYSYVAHYNDDDDEDGTPDDEDCYPDDADVTVLENSKACQLYKSGVEGKGILTAPGLQKEFNLNSQAPFHAGKKPKD</sequence>
<feature type="signal peptide" evidence="1">
    <location>
        <begin position="1"/>
        <end position="23"/>
    </location>
</feature>
<evidence type="ECO:0000313" key="3">
    <source>
        <dbReference type="Proteomes" id="UP000178615"/>
    </source>
</evidence>
<protein>
    <submittedName>
        <fullName evidence="2">Uncharacterized protein</fullName>
    </submittedName>
</protein>
<dbReference type="EMBL" id="MEUV01000042">
    <property type="protein sequence ID" value="OGC45339.1"/>
    <property type="molecule type" value="Genomic_DNA"/>
</dbReference>
<accession>A0A1F4UKA1</accession>
<dbReference type="Proteomes" id="UP000178615">
    <property type="component" value="Unassembled WGS sequence"/>
</dbReference>
<reference evidence="2 3" key="1">
    <citation type="journal article" date="2016" name="Nat. Commun.">
        <title>Thousands of microbial genomes shed light on interconnected biogeochemical processes in an aquifer system.</title>
        <authorList>
            <person name="Anantharaman K."/>
            <person name="Brown C.T."/>
            <person name="Hug L.A."/>
            <person name="Sharon I."/>
            <person name="Castelle C.J."/>
            <person name="Probst A.J."/>
            <person name="Thomas B.C."/>
            <person name="Singh A."/>
            <person name="Wilkins M.J."/>
            <person name="Karaoz U."/>
            <person name="Brodie E.L."/>
            <person name="Williams K.H."/>
            <person name="Hubbard S.S."/>
            <person name="Banfield J.F."/>
        </authorList>
    </citation>
    <scope>NUCLEOTIDE SEQUENCE [LARGE SCALE GENOMIC DNA]</scope>
</reference>